<protein>
    <submittedName>
        <fullName evidence="2">DNA modification methylase</fullName>
    </submittedName>
</protein>
<reference evidence="2 3" key="1">
    <citation type="journal article" date="2024" name="Int. J. Syst. Evol. Microbiol.">
        <title>Microbacterium memoriense sp. nov., a member of the Actinomycetota from marine beach sediment of the north coast of Portugal.</title>
        <authorList>
            <person name="Santos J.D.N.D."/>
            <person name="Klimek D."/>
            <person name="Calusinska M."/>
            <person name="Lobo-da-Cunha A."/>
            <person name="Catita J."/>
            <person name="Goncalves H."/>
            <person name="Gonzalez I."/>
            <person name="Lage O.M."/>
        </authorList>
    </citation>
    <scope>NUCLEOTIDE SEQUENCE [LARGE SCALE GENOMIC DNA]</scope>
    <source>
        <strain evidence="2 3">PMIC_1C1B</strain>
    </source>
</reference>
<keyword evidence="1" id="KW-0732">Signal</keyword>
<dbReference type="RefSeq" id="WP_261607418.1">
    <property type="nucleotide sequence ID" value="NZ_JAODOR010000011.1"/>
</dbReference>
<sequence>MKSRLLTSLALGVTLVLGTTGCSMITEQATTIPYSASDGVNIPDSGPLKVRNALLVADESGASANFLAAVVNDTDTAETLLVGLDGATQTVRVPARSAVSLGFDGSDPLLFPRIDSAPGTNVELTFQSGDGEGVAYFVPVLDGTLDYLADFVPQD</sequence>
<organism evidence="2 3">
    <name type="scientific">Microbacterium memoriense</name>
    <dbReference type="NCBI Taxonomy" id="2978350"/>
    <lineage>
        <taxon>Bacteria</taxon>
        <taxon>Bacillati</taxon>
        <taxon>Actinomycetota</taxon>
        <taxon>Actinomycetes</taxon>
        <taxon>Micrococcales</taxon>
        <taxon>Microbacteriaceae</taxon>
        <taxon>Microbacterium</taxon>
    </lineage>
</organism>
<dbReference type="GO" id="GO:0032259">
    <property type="term" value="P:methylation"/>
    <property type="evidence" value="ECO:0007669"/>
    <property type="project" value="UniProtKB-KW"/>
</dbReference>
<proteinExistence type="predicted"/>
<dbReference type="GO" id="GO:0008168">
    <property type="term" value="F:methyltransferase activity"/>
    <property type="evidence" value="ECO:0007669"/>
    <property type="project" value="UniProtKB-KW"/>
</dbReference>
<gene>
    <name evidence="2" type="ORF">N4R40_11030</name>
</gene>
<accession>A0ABT2PE75</accession>
<name>A0ABT2PE75_9MICO</name>
<keyword evidence="2" id="KW-0489">Methyltransferase</keyword>
<keyword evidence="2" id="KW-0808">Transferase</keyword>
<dbReference type="PROSITE" id="PS51257">
    <property type="entry name" value="PROKAR_LIPOPROTEIN"/>
    <property type="match status" value="1"/>
</dbReference>
<evidence type="ECO:0000256" key="1">
    <source>
        <dbReference type="SAM" id="SignalP"/>
    </source>
</evidence>
<dbReference type="EMBL" id="JAODOR010000011">
    <property type="protein sequence ID" value="MCT9002900.1"/>
    <property type="molecule type" value="Genomic_DNA"/>
</dbReference>
<evidence type="ECO:0000313" key="3">
    <source>
        <dbReference type="Proteomes" id="UP001300496"/>
    </source>
</evidence>
<feature type="signal peptide" evidence="1">
    <location>
        <begin position="1"/>
        <end position="25"/>
    </location>
</feature>
<feature type="chain" id="PRO_5046663519" evidence="1">
    <location>
        <begin position="26"/>
        <end position="155"/>
    </location>
</feature>
<evidence type="ECO:0000313" key="2">
    <source>
        <dbReference type="EMBL" id="MCT9002900.1"/>
    </source>
</evidence>
<keyword evidence="3" id="KW-1185">Reference proteome</keyword>
<comment type="caution">
    <text evidence="2">The sequence shown here is derived from an EMBL/GenBank/DDBJ whole genome shotgun (WGS) entry which is preliminary data.</text>
</comment>
<dbReference type="Proteomes" id="UP001300496">
    <property type="component" value="Unassembled WGS sequence"/>
</dbReference>